<dbReference type="Proteomes" id="UP000482084">
    <property type="component" value="Unassembled WGS sequence"/>
</dbReference>
<dbReference type="InterPro" id="IPR036890">
    <property type="entry name" value="HATPase_C_sf"/>
</dbReference>
<reference evidence="3 6" key="2">
    <citation type="submission" date="2019-10" db="EMBL/GenBank/DDBJ databases">
        <title>Characterization of the phylogenetic diversity of two novel species belonging to the genus Bifidobacterium: Bifidobacterium cebidarum sp. nov. and Bifidobacterium leontopitheci sp. nov.</title>
        <authorList>
            <person name="Lugli G.A."/>
            <person name="Duranti S."/>
            <person name="Milani C."/>
            <person name="Turroni F."/>
            <person name="Ventura M."/>
        </authorList>
    </citation>
    <scope>NUCLEOTIDE SEQUENCE [LARGE SCALE GENOMIC DNA]</scope>
    <source>
        <strain evidence="3 6">DSM 100688</strain>
    </source>
</reference>
<reference evidence="4 5" key="1">
    <citation type="submission" date="2019-10" db="EMBL/GenBank/DDBJ databases">
        <title>Bifidobacterium from non-human primates.</title>
        <authorList>
            <person name="Modesto M."/>
        </authorList>
    </citation>
    <scope>NUCLEOTIDE SEQUENCE [LARGE SCALE GENOMIC DNA]</scope>
    <source>
        <strain evidence="4 5">TREM</strain>
    </source>
</reference>
<protein>
    <submittedName>
        <fullName evidence="3">2CS histidine protein kinase</fullName>
    </submittedName>
</protein>
<dbReference type="Gene3D" id="3.30.565.10">
    <property type="entry name" value="Histidine kinase-like ATPase, C-terminal domain"/>
    <property type="match status" value="1"/>
</dbReference>
<keyword evidence="6" id="KW-1185">Reference proteome</keyword>
<keyword evidence="2" id="KW-1133">Transmembrane helix</keyword>
<keyword evidence="2" id="KW-0812">Transmembrane</keyword>
<evidence type="ECO:0000256" key="1">
    <source>
        <dbReference type="SAM" id="MobiDB-lite"/>
    </source>
</evidence>
<feature type="transmembrane region" description="Helical" evidence="2">
    <location>
        <begin position="14"/>
        <end position="36"/>
    </location>
</feature>
<evidence type="ECO:0000313" key="5">
    <source>
        <dbReference type="Proteomes" id="UP000469943"/>
    </source>
</evidence>
<evidence type="ECO:0000256" key="2">
    <source>
        <dbReference type="SAM" id="Phobius"/>
    </source>
</evidence>
<keyword evidence="3" id="KW-0418">Kinase</keyword>
<proteinExistence type="predicted"/>
<dbReference type="EMBL" id="WHZX01000009">
    <property type="protein sequence ID" value="NEG72519.1"/>
    <property type="molecule type" value="Genomic_DNA"/>
</dbReference>
<comment type="caution">
    <text evidence="3">The sequence shown here is derived from an EMBL/GenBank/DDBJ whole genome shotgun (WGS) entry which is preliminary data.</text>
</comment>
<dbReference type="EMBL" id="WBSM01000012">
    <property type="protein sequence ID" value="KAB8286973.1"/>
    <property type="molecule type" value="Genomic_DNA"/>
</dbReference>
<gene>
    <name evidence="3" type="ORF">DSM100688_1924</name>
    <name evidence="4" type="ORF">GFD24_09955</name>
</gene>
<dbReference type="GO" id="GO:0016301">
    <property type="term" value="F:kinase activity"/>
    <property type="evidence" value="ECO:0007669"/>
    <property type="project" value="UniProtKB-KW"/>
</dbReference>
<dbReference type="OrthoDB" id="3233926at2"/>
<keyword evidence="3" id="KW-0808">Transferase</keyword>
<feature type="transmembrane region" description="Helical" evidence="2">
    <location>
        <begin position="116"/>
        <end position="139"/>
    </location>
</feature>
<evidence type="ECO:0000313" key="6">
    <source>
        <dbReference type="Proteomes" id="UP000482084"/>
    </source>
</evidence>
<sequence length="535" mass="55272">MAAHMAARYASRRWVGTFGALFAAYLTLGSLIVAFVSYVDHPVWLAVTTMLASAGCLLLPGLPTVGAGLVTALWSLAPIVSAAGSDTLMPPHLGYAALFAAGVAAYFGVRRYLPLLAAAFGVYLCGMFGVIGAGTAGSVSGGMIGSSGDLFGVLNTVAETAIRFALATVAGVALREQQRKQTAEAALERSRMTLERHRSQQTLATGIHDGIANKLAFLLMTLDRHIDGDTVIGGEELRRMRDCADEAYASSHDLIRMLSRDDTSPSSQPDAADDIGRHAGVDEDGPMRSATTADNGTTGATHSACDMHGTRNVTYGQDSGDVAIASGMDPYGMSFTDGPDSRDGATSPSVTGYRWIGVIADALRRYDEQLSEAGFDGAGLPPTSASAPPAVSAAVLDETLALLGELYANVIKYADSSRPYIVAVNATADRIVVTCADTIAGGSDDAGNAVGTVDMDGTANTDGTDRIADMNDGTDHTADGGGSACTPTGITRSHIHGSGTGLARRRAQIERLGGILTVAADGDAWHCEAILPYSA</sequence>
<feature type="region of interest" description="Disordered" evidence="1">
    <location>
        <begin position="259"/>
        <end position="307"/>
    </location>
</feature>
<dbReference type="RefSeq" id="WP_152358935.1">
    <property type="nucleotide sequence ID" value="NZ_WBSM01000012.1"/>
</dbReference>
<organism evidence="3 6">
    <name type="scientific">Bifidobacterium ramosum</name>
    <dbReference type="NCBI Taxonomy" id="1798158"/>
    <lineage>
        <taxon>Bacteria</taxon>
        <taxon>Bacillati</taxon>
        <taxon>Actinomycetota</taxon>
        <taxon>Actinomycetes</taxon>
        <taxon>Bifidobacteriales</taxon>
        <taxon>Bifidobacteriaceae</taxon>
        <taxon>Bifidobacterium</taxon>
    </lineage>
</organism>
<name>A0A6L4X0G4_9BIFI</name>
<dbReference type="AlphaFoldDB" id="A0A6L4X0G4"/>
<evidence type="ECO:0000313" key="3">
    <source>
        <dbReference type="EMBL" id="KAB8286973.1"/>
    </source>
</evidence>
<feature type="compositionally biased region" description="Low complexity" evidence="1">
    <location>
        <begin position="290"/>
        <end position="301"/>
    </location>
</feature>
<feature type="region of interest" description="Disordered" evidence="1">
    <location>
        <begin position="473"/>
        <end position="499"/>
    </location>
</feature>
<dbReference type="Proteomes" id="UP000469943">
    <property type="component" value="Unassembled WGS sequence"/>
</dbReference>
<feature type="transmembrane region" description="Helical" evidence="2">
    <location>
        <begin position="91"/>
        <end position="109"/>
    </location>
</feature>
<keyword evidence="2" id="KW-0472">Membrane</keyword>
<evidence type="ECO:0000313" key="4">
    <source>
        <dbReference type="EMBL" id="NEG72519.1"/>
    </source>
</evidence>
<accession>A0A6L4X0G4</accession>